<feature type="transmembrane region" description="Helical" evidence="1">
    <location>
        <begin position="94"/>
        <end position="119"/>
    </location>
</feature>
<sequence length="528" mass="57395">MMVALDADARSDARHRSLDLPVATVLGLLALAVVLAPLFFVLVPPLTDYANHLARMDIIAHLGQEPLLQRFYAIDWQVIPNLAMDLVTPPMVKVVGVFIAGKLFIAAIIVSIVTGTWALHRALHRAEHGPGGANALLAMAFMYNGIFLLGFTNFLFGIGLALWGTAIRLSLRRRSHLQRLAASTATVLVLFVCHLFAVGLYGMAIFCLEAPGLLRRPWRQALRHLGLMGLPFLVVLPLLAASPTMGLADQMVWSWVGKGEGLRFLVTTFHENWEVPLGLAGLGVVAALLATRRMHLHAAGWMLLATGAVTYVAMPTILFGSAYADERLPVALLFLGLGFVRFDFRSRLGRMTALAAILAIIVARSVVMVGDWLPLSQVYKDMRASMAAVEPGSTILVAEATVPTGDVNFNAAFSHAPCLAIIDRQSLVSTAFSVAGKQILTVKPAYTERVDREDGDPPSTGEMVKAVTNPLPAGTYFWQDWQRDYDYVIVLNTEAGHRELTGLADLVHEGKGFQLYRVLHDAMPAPAP</sequence>
<gene>
    <name evidence="2" type="ORF">Y958_11860</name>
</gene>
<feature type="transmembrane region" description="Helical" evidence="1">
    <location>
        <begin position="140"/>
        <end position="164"/>
    </location>
</feature>
<feature type="transmembrane region" description="Helical" evidence="1">
    <location>
        <begin position="298"/>
        <end position="322"/>
    </location>
</feature>
<protein>
    <recommendedName>
        <fullName evidence="4">Glycosyltransferase RgtA/B/C/D-like domain-containing protein</fullName>
    </recommendedName>
</protein>
<feature type="transmembrane region" description="Helical" evidence="1">
    <location>
        <begin position="351"/>
        <end position="373"/>
    </location>
</feature>
<dbReference type="Proteomes" id="UP000197153">
    <property type="component" value="Chromosome 1"/>
</dbReference>
<keyword evidence="1" id="KW-1133">Transmembrane helix</keyword>
<keyword evidence="1" id="KW-0472">Membrane</keyword>
<reference evidence="2 3" key="1">
    <citation type="submission" date="2017-06" db="EMBL/GenBank/DDBJ databases">
        <title>Complete genome sequence of Nitrospirillum amazonense strain CBAmC, an endophytic nitrogen-fixing and plant growth-promoting bacterium, isolated from sugarcane.</title>
        <authorList>
            <person name="Schwab S."/>
            <person name="dos Santos Teixeira K.R."/>
            <person name="Simoes Araujo J.L."/>
            <person name="Soares Vidal M."/>
            <person name="Borges de Freitas H.R."/>
            <person name="Rivello Crivelaro A.L."/>
            <person name="Bueno de Camargo Nunes A."/>
            <person name="dos Santos C.M."/>
            <person name="Palmeira da Silva Rosa D."/>
            <person name="da Silva Padilha D."/>
            <person name="da Silva E."/>
            <person name="Araujo Terra L."/>
            <person name="Soares Mendes V."/>
            <person name="Farinelli L."/>
            <person name="Magalhaes Cruz L."/>
            <person name="Baldani J.I."/>
        </authorList>
    </citation>
    <scope>NUCLEOTIDE SEQUENCE [LARGE SCALE GENOMIC DNA]</scope>
    <source>
        <strain evidence="2 3">CBAmC</strain>
    </source>
</reference>
<organism evidence="2 3">
    <name type="scientific">Nitrospirillum viridazoti CBAmc</name>
    <dbReference type="NCBI Taxonomy" id="1441467"/>
    <lineage>
        <taxon>Bacteria</taxon>
        <taxon>Pseudomonadati</taxon>
        <taxon>Pseudomonadota</taxon>
        <taxon>Alphaproteobacteria</taxon>
        <taxon>Rhodospirillales</taxon>
        <taxon>Azospirillaceae</taxon>
        <taxon>Nitrospirillum</taxon>
        <taxon>Nitrospirillum viridazoti</taxon>
    </lineage>
</organism>
<name>A0A248JRT2_9PROT</name>
<evidence type="ECO:0000313" key="3">
    <source>
        <dbReference type="Proteomes" id="UP000197153"/>
    </source>
</evidence>
<feature type="transmembrane region" description="Helical" evidence="1">
    <location>
        <begin position="328"/>
        <end position="344"/>
    </location>
</feature>
<feature type="transmembrane region" description="Helical" evidence="1">
    <location>
        <begin position="20"/>
        <end position="43"/>
    </location>
</feature>
<dbReference type="EMBL" id="CP022110">
    <property type="protein sequence ID" value="ASG21443.1"/>
    <property type="molecule type" value="Genomic_DNA"/>
</dbReference>
<dbReference type="AlphaFoldDB" id="A0A248JRT2"/>
<feature type="transmembrane region" description="Helical" evidence="1">
    <location>
        <begin position="229"/>
        <end position="253"/>
    </location>
</feature>
<accession>A0A248JRT2</accession>
<feature type="transmembrane region" description="Helical" evidence="1">
    <location>
        <begin position="184"/>
        <end position="208"/>
    </location>
</feature>
<feature type="transmembrane region" description="Helical" evidence="1">
    <location>
        <begin position="273"/>
        <end position="291"/>
    </location>
</feature>
<evidence type="ECO:0000313" key="2">
    <source>
        <dbReference type="EMBL" id="ASG21443.1"/>
    </source>
</evidence>
<keyword evidence="3" id="KW-1185">Reference proteome</keyword>
<evidence type="ECO:0000256" key="1">
    <source>
        <dbReference type="SAM" id="Phobius"/>
    </source>
</evidence>
<evidence type="ECO:0008006" key="4">
    <source>
        <dbReference type="Google" id="ProtNLM"/>
    </source>
</evidence>
<dbReference type="RefSeq" id="WP_088872146.1">
    <property type="nucleotide sequence ID" value="NZ_CP022110.1"/>
</dbReference>
<dbReference type="KEGG" id="nao:Y958_11860"/>
<proteinExistence type="predicted"/>
<keyword evidence="1" id="KW-0812">Transmembrane</keyword>